<sequence length="245" mass="26951">MSETITLANVLDDAALLSLEHQLHFAEVVGEHNWSVDLREQRFEFTGSRNLTCTRVHLLGSAAPGPQSWLWAWANPTGYPESLTAASAKVRDFGRQYGIPELASAEVPFSALPGRSADFRLEPARVAAMLLDAAKVVSGVWTYYHADVGRGTRAAFLLEHPEFQLPRPEFPRVMRILQQAVTEAPLTDHRRAIHSYARLRGLGAAFTPDRSGLTITGPDFTIEAAFDPHGRLSNLTAQNTPPSAR</sequence>
<dbReference type="EMBL" id="BAABDO010000042">
    <property type="protein sequence ID" value="GAA4142608.1"/>
    <property type="molecule type" value="Genomic_DNA"/>
</dbReference>
<reference evidence="2" key="1">
    <citation type="journal article" date="2019" name="Int. J. Syst. Evol. Microbiol.">
        <title>The Global Catalogue of Microorganisms (GCM) 10K type strain sequencing project: providing services to taxonomists for standard genome sequencing and annotation.</title>
        <authorList>
            <consortium name="The Broad Institute Genomics Platform"/>
            <consortium name="The Broad Institute Genome Sequencing Center for Infectious Disease"/>
            <person name="Wu L."/>
            <person name="Ma J."/>
        </authorList>
    </citation>
    <scope>NUCLEOTIDE SEQUENCE [LARGE SCALE GENOMIC DNA]</scope>
    <source>
        <strain evidence="2">JCM 17316</strain>
    </source>
</reference>
<comment type="caution">
    <text evidence="1">The sequence shown here is derived from an EMBL/GenBank/DDBJ whole genome shotgun (WGS) entry which is preliminary data.</text>
</comment>
<organism evidence="1 2">
    <name type="scientific">Actinomadura keratinilytica</name>
    <dbReference type="NCBI Taxonomy" id="547461"/>
    <lineage>
        <taxon>Bacteria</taxon>
        <taxon>Bacillati</taxon>
        <taxon>Actinomycetota</taxon>
        <taxon>Actinomycetes</taxon>
        <taxon>Streptosporangiales</taxon>
        <taxon>Thermomonosporaceae</taxon>
        <taxon>Actinomadura</taxon>
    </lineage>
</organism>
<evidence type="ECO:0000313" key="1">
    <source>
        <dbReference type="EMBL" id="GAA4142608.1"/>
    </source>
</evidence>
<dbReference type="InterPro" id="IPR049249">
    <property type="entry name" value="DUF6882"/>
</dbReference>
<proteinExistence type="predicted"/>
<keyword evidence="2" id="KW-1185">Reference proteome</keyword>
<protein>
    <submittedName>
        <fullName evidence="1">Uncharacterized protein</fullName>
    </submittedName>
</protein>
<name>A0ABP7YXR0_9ACTN</name>
<evidence type="ECO:0000313" key="2">
    <source>
        <dbReference type="Proteomes" id="UP001500266"/>
    </source>
</evidence>
<dbReference type="Proteomes" id="UP001500266">
    <property type="component" value="Unassembled WGS sequence"/>
</dbReference>
<gene>
    <name evidence="1" type="ORF">GCM10022416_31840</name>
</gene>
<accession>A0ABP7YXR0</accession>
<dbReference type="Pfam" id="PF21813">
    <property type="entry name" value="DUF6882"/>
    <property type="match status" value="1"/>
</dbReference>
<dbReference type="RefSeq" id="WP_345022115.1">
    <property type="nucleotide sequence ID" value="NZ_BAABDO010000042.1"/>
</dbReference>